<feature type="transmembrane region" description="Helical" evidence="8">
    <location>
        <begin position="163"/>
        <end position="186"/>
    </location>
</feature>
<feature type="domain" description="Glycosyltransferase RgtA/B/C/D-like" evidence="9">
    <location>
        <begin position="60"/>
        <end position="222"/>
    </location>
</feature>
<keyword evidence="5 8" id="KW-0812">Transmembrane</keyword>
<dbReference type="PANTHER" id="PTHR33908:SF3">
    <property type="entry name" value="UNDECAPRENYL PHOSPHATE-ALPHA-4-AMINO-4-DEOXY-L-ARABINOSE ARABINOSYL TRANSFERASE"/>
    <property type="match status" value="1"/>
</dbReference>
<keyword evidence="7 8" id="KW-0472">Membrane</keyword>
<dbReference type="Proteomes" id="UP000253345">
    <property type="component" value="Unassembled WGS sequence"/>
</dbReference>
<evidence type="ECO:0000256" key="3">
    <source>
        <dbReference type="ARBA" id="ARBA00022676"/>
    </source>
</evidence>
<evidence type="ECO:0000256" key="8">
    <source>
        <dbReference type="SAM" id="Phobius"/>
    </source>
</evidence>
<keyword evidence="4 10" id="KW-0808">Transferase</keyword>
<dbReference type="Pfam" id="PF13231">
    <property type="entry name" value="PMT_2"/>
    <property type="match status" value="1"/>
</dbReference>
<feature type="transmembrane region" description="Helical" evidence="8">
    <location>
        <begin position="64"/>
        <end position="97"/>
    </location>
</feature>
<evidence type="ECO:0000256" key="2">
    <source>
        <dbReference type="ARBA" id="ARBA00022475"/>
    </source>
</evidence>
<dbReference type="InterPro" id="IPR038731">
    <property type="entry name" value="RgtA/B/C-like"/>
</dbReference>
<dbReference type="InterPro" id="IPR050297">
    <property type="entry name" value="LipidA_mod_glycosyltrf_83"/>
</dbReference>
<protein>
    <submittedName>
        <fullName evidence="10">4-amino-4-deoxy-L-arabinose transferase-like glycosyltransferase</fullName>
    </submittedName>
</protein>
<evidence type="ECO:0000256" key="5">
    <source>
        <dbReference type="ARBA" id="ARBA00022692"/>
    </source>
</evidence>
<keyword evidence="6 8" id="KW-1133">Transmembrane helix</keyword>
<feature type="transmembrane region" description="Helical" evidence="8">
    <location>
        <begin position="258"/>
        <end position="279"/>
    </location>
</feature>
<organism evidence="10 11">
    <name type="scientific">Paracoccus lutimaris</name>
    <dbReference type="NCBI Taxonomy" id="1490030"/>
    <lineage>
        <taxon>Bacteria</taxon>
        <taxon>Pseudomonadati</taxon>
        <taxon>Pseudomonadota</taxon>
        <taxon>Alphaproteobacteria</taxon>
        <taxon>Rhodobacterales</taxon>
        <taxon>Paracoccaceae</taxon>
        <taxon>Paracoccus</taxon>
    </lineage>
</organism>
<reference evidence="10 11" key="1">
    <citation type="submission" date="2018-07" db="EMBL/GenBank/DDBJ databases">
        <title>Genomic Encyclopedia of Type Strains, Phase III (KMG-III): the genomes of soil and plant-associated and newly described type strains.</title>
        <authorList>
            <person name="Whitman W."/>
        </authorList>
    </citation>
    <scope>NUCLEOTIDE SEQUENCE [LARGE SCALE GENOMIC DNA]</scope>
    <source>
        <strain evidence="10 11">CECT 8525</strain>
    </source>
</reference>
<dbReference type="GO" id="GO:0009103">
    <property type="term" value="P:lipopolysaccharide biosynthetic process"/>
    <property type="evidence" value="ECO:0007669"/>
    <property type="project" value="TreeGrafter"/>
</dbReference>
<comment type="subcellular location">
    <subcellularLocation>
        <location evidence="1">Cell membrane</location>
        <topology evidence="1">Multi-pass membrane protein</topology>
    </subcellularLocation>
</comment>
<dbReference type="AlphaFoldDB" id="A0A368Z3Q6"/>
<evidence type="ECO:0000256" key="7">
    <source>
        <dbReference type="ARBA" id="ARBA00023136"/>
    </source>
</evidence>
<feature type="transmembrane region" description="Helical" evidence="8">
    <location>
        <begin position="402"/>
        <end position="422"/>
    </location>
</feature>
<feature type="transmembrane region" description="Helical" evidence="8">
    <location>
        <begin position="339"/>
        <end position="365"/>
    </location>
</feature>
<dbReference type="RefSeq" id="WP_114348175.1">
    <property type="nucleotide sequence ID" value="NZ_QPJL01000003.1"/>
</dbReference>
<feature type="transmembrane region" description="Helical" evidence="8">
    <location>
        <begin position="118"/>
        <end position="151"/>
    </location>
</feature>
<dbReference type="PANTHER" id="PTHR33908">
    <property type="entry name" value="MANNOSYLTRANSFERASE YKCB-RELATED"/>
    <property type="match status" value="1"/>
</dbReference>
<dbReference type="EMBL" id="QPJL01000003">
    <property type="protein sequence ID" value="RCW87092.1"/>
    <property type="molecule type" value="Genomic_DNA"/>
</dbReference>
<name>A0A368Z3Q6_9RHOB</name>
<proteinExistence type="predicted"/>
<dbReference type="GO" id="GO:0010041">
    <property type="term" value="P:response to iron(III) ion"/>
    <property type="evidence" value="ECO:0007669"/>
    <property type="project" value="TreeGrafter"/>
</dbReference>
<comment type="caution">
    <text evidence="10">The sequence shown here is derived from an EMBL/GenBank/DDBJ whole genome shotgun (WGS) entry which is preliminary data.</text>
</comment>
<evidence type="ECO:0000313" key="10">
    <source>
        <dbReference type="EMBL" id="RCW87092.1"/>
    </source>
</evidence>
<dbReference type="GO" id="GO:0016763">
    <property type="term" value="F:pentosyltransferase activity"/>
    <property type="evidence" value="ECO:0007669"/>
    <property type="project" value="TreeGrafter"/>
</dbReference>
<keyword evidence="2" id="KW-1003">Cell membrane</keyword>
<keyword evidence="3" id="KW-0328">Glycosyltransferase</keyword>
<evidence type="ECO:0000313" key="11">
    <source>
        <dbReference type="Proteomes" id="UP000253345"/>
    </source>
</evidence>
<gene>
    <name evidence="10" type="ORF">DFP89_10396</name>
</gene>
<evidence type="ECO:0000256" key="4">
    <source>
        <dbReference type="ARBA" id="ARBA00022679"/>
    </source>
</evidence>
<feature type="transmembrane region" description="Helical" evidence="8">
    <location>
        <begin position="377"/>
        <end position="395"/>
    </location>
</feature>
<feature type="transmembrane region" description="Helical" evidence="8">
    <location>
        <begin position="207"/>
        <end position="225"/>
    </location>
</feature>
<dbReference type="GO" id="GO:0005886">
    <property type="term" value="C:plasma membrane"/>
    <property type="evidence" value="ECO:0007669"/>
    <property type="project" value="UniProtKB-SubCell"/>
</dbReference>
<evidence type="ECO:0000256" key="6">
    <source>
        <dbReference type="ARBA" id="ARBA00022989"/>
    </source>
</evidence>
<dbReference type="OrthoDB" id="9810951at2"/>
<evidence type="ECO:0000256" key="1">
    <source>
        <dbReference type="ARBA" id="ARBA00004651"/>
    </source>
</evidence>
<sequence>MRPGLSVPLAMACLLLTASAGLLLRPLTPIDETRYLAVAWEMHQSGNWLVPTRNFAIYSDKPPLLFWAINLVWLVTGVSELAARLIGPVLGCLALWLTAILGRRLWPADRGIGGDAALALAGLAVFALAASLTMFDVPLTVCVLLGLIALFDAGQEGAGLRPWAVFGAAIALGVLTKGPVILFHLLPPAILLPLWSHAPFDWRRLPRRLGFGLLVALALLALWLVPAATLGGSEYRAAILWHQSAGRLTESFAHARPWWFFLALLPVLGFPLLWAPALWRAAVTREWRSDRGLRLCLLWPGAALILFSLTSGKQIHYLVPELPALALIAARLGRGVPRFGLLPAVAVLGLGAVAAVLAAAGLLPLGRMESPLTPRTALLAWALITLSLGFFATRLRGLRGAMLLSLGGLLAVNLLIGMTGFAKVYSSHPIAEQIGPRQRGGLALLGTSYHAQFNFAARLTDPVALLADDKAVRTWIGAHPQGLLIGEIDQADMAWPPQRTILFRNRDWGIWSAAEAPNDPVKEP</sequence>
<keyword evidence="11" id="KW-1185">Reference proteome</keyword>
<accession>A0A368Z3Q6</accession>
<evidence type="ECO:0000259" key="9">
    <source>
        <dbReference type="Pfam" id="PF13231"/>
    </source>
</evidence>